<dbReference type="EMBL" id="JABSTR010000005">
    <property type="protein sequence ID" value="KAH9370419.1"/>
    <property type="molecule type" value="Genomic_DNA"/>
</dbReference>
<evidence type="ECO:0000313" key="3">
    <source>
        <dbReference type="Proteomes" id="UP000821853"/>
    </source>
</evidence>
<accession>A0A9J6G5Q1</accession>
<dbReference type="OrthoDB" id="7616808at2759"/>
<comment type="caution">
    <text evidence="2">The sequence shown here is derived from an EMBL/GenBank/DDBJ whole genome shotgun (WGS) entry which is preliminary data.</text>
</comment>
<dbReference type="OMA" id="WSTHTIV"/>
<evidence type="ECO:0000313" key="2">
    <source>
        <dbReference type="EMBL" id="KAH9370419.1"/>
    </source>
</evidence>
<evidence type="ECO:0008006" key="4">
    <source>
        <dbReference type="Google" id="ProtNLM"/>
    </source>
</evidence>
<sequence>MAQSTLPQKWVQDPSLRGRGTLPRKGILRRAFSSVVLRVRPHLRRCAATSHARRPAKPNNRVPICCHGNGAIAATAAPATCRRCISIRRTALLPEEPAYAIEEDIHVRDSTTITRKAKPKIPAAPIATLKTVVIRTPNTLKIAQVRHYEILQAIASAADLAPHEQQALTFQVRYRQNAILLKTSNEFTARKVAAITTLSIQACIHIVKAYVTAPVVSCRGVIHGIEKGLSDDQLLESLESWHATILSARMMGETESVLITFEGTHVPHNVLFRRVLYRCKPERPNALKCNRCREYGHRMLNCPHPPTYQRCPTCSTKLNAQDEPHRCSAHCFHCGGNHPTFDNTCPVQKQQDQKSHKAAYERRKSLRIKLETSQPEEHRKLSKSRQFAPKQTSTTWQLSSGRTNQKHVQLQQTANRDDFPPLPPAQQEAARPPRPNPWHLEVQEKSAPPRPLLKPATLLPAGEPRSLPPPPSIPISYTSPNPTPVITSDNYLQHIKDRNDPILWYLAEEISAIRQAFELMHSLLSNILQDDERMEFLTNSLKRPRPPISTEEAAASASNPPEKRANVA</sequence>
<feature type="region of interest" description="Disordered" evidence="1">
    <location>
        <begin position="539"/>
        <end position="568"/>
    </location>
</feature>
<dbReference type="VEuPathDB" id="VectorBase:HLOH_059814"/>
<reference evidence="2 3" key="1">
    <citation type="journal article" date="2020" name="Cell">
        <title>Large-Scale Comparative Analyses of Tick Genomes Elucidate Their Genetic Diversity and Vector Capacities.</title>
        <authorList>
            <consortium name="Tick Genome and Microbiome Consortium (TIGMIC)"/>
            <person name="Jia N."/>
            <person name="Wang J."/>
            <person name="Shi W."/>
            <person name="Du L."/>
            <person name="Sun Y."/>
            <person name="Zhan W."/>
            <person name="Jiang J.F."/>
            <person name="Wang Q."/>
            <person name="Zhang B."/>
            <person name="Ji P."/>
            <person name="Bell-Sakyi L."/>
            <person name="Cui X.M."/>
            <person name="Yuan T.T."/>
            <person name="Jiang B.G."/>
            <person name="Yang W.F."/>
            <person name="Lam T.T."/>
            <person name="Chang Q.C."/>
            <person name="Ding S.J."/>
            <person name="Wang X.J."/>
            <person name="Zhu J.G."/>
            <person name="Ruan X.D."/>
            <person name="Zhao L."/>
            <person name="Wei J.T."/>
            <person name="Ye R.Z."/>
            <person name="Que T.C."/>
            <person name="Du C.H."/>
            <person name="Zhou Y.H."/>
            <person name="Cheng J.X."/>
            <person name="Dai P.F."/>
            <person name="Guo W.B."/>
            <person name="Han X.H."/>
            <person name="Huang E.J."/>
            <person name="Li L.F."/>
            <person name="Wei W."/>
            <person name="Gao Y.C."/>
            <person name="Liu J.Z."/>
            <person name="Shao H.Z."/>
            <person name="Wang X."/>
            <person name="Wang C.C."/>
            <person name="Yang T.C."/>
            <person name="Huo Q.B."/>
            <person name="Li W."/>
            <person name="Chen H.Y."/>
            <person name="Chen S.E."/>
            <person name="Zhou L.G."/>
            <person name="Ni X.B."/>
            <person name="Tian J.H."/>
            <person name="Sheng Y."/>
            <person name="Liu T."/>
            <person name="Pan Y.S."/>
            <person name="Xia L.Y."/>
            <person name="Li J."/>
            <person name="Zhao F."/>
            <person name="Cao W.C."/>
        </authorList>
    </citation>
    <scope>NUCLEOTIDE SEQUENCE [LARGE SCALE GENOMIC DNA]</scope>
    <source>
        <strain evidence="2">HaeL-2018</strain>
    </source>
</reference>
<keyword evidence="3" id="KW-1185">Reference proteome</keyword>
<proteinExistence type="predicted"/>
<dbReference type="Proteomes" id="UP000821853">
    <property type="component" value="Chromosome 3"/>
</dbReference>
<gene>
    <name evidence="2" type="ORF">HPB48_008693</name>
</gene>
<dbReference type="AlphaFoldDB" id="A0A9J6G5Q1"/>
<feature type="region of interest" description="Disordered" evidence="1">
    <location>
        <begin position="370"/>
        <end position="481"/>
    </location>
</feature>
<feature type="compositionally biased region" description="Low complexity" evidence="1">
    <location>
        <begin position="548"/>
        <end position="560"/>
    </location>
</feature>
<evidence type="ECO:0000256" key="1">
    <source>
        <dbReference type="SAM" id="MobiDB-lite"/>
    </source>
</evidence>
<organism evidence="2 3">
    <name type="scientific">Haemaphysalis longicornis</name>
    <name type="common">Bush tick</name>
    <dbReference type="NCBI Taxonomy" id="44386"/>
    <lineage>
        <taxon>Eukaryota</taxon>
        <taxon>Metazoa</taxon>
        <taxon>Ecdysozoa</taxon>
        <taxon>Arthropoda</taxon>
        <taxon>Chelicerata</taxon>
        <taxon>Arachnida</taxon>
        <taxon>Acari</taxon>
        <taxon>Parasitiformes</taxon>
        <taxon>Ixodida</taxon>
        <taxon>Ixodoidea</taxon>
        <taxon>Ixodidae</taxon>
        <taxon>Haemaphysalinae</taxon>
        <taxon>Haemaphysalis</taxon>
    </lineage>
</organism>
<feature type="compositionally biased region" description="Polar residues" evidence="1">
    <location>
        <begin position="389"/>
        <end position="414"/>
    </location>
</feature>
<name>A0A9J6G5Q1_HAELO</name>
<protein>
    <recommendedName>
        <fullName evidence="4">Gag-like protein</fullName>
    </recommendedName>
</protein>